<dbReference type="Gene3D" id="3.30.565.10">
    <property type="entry name" value="Histidine kinase-like ATPase, C-terminal domain"/>
    <property type="match status" value="1"/>
</dbReference>
<dbReference type="InterPro" id="IPR000014">
    <property type="entry name" value="PAS"/>
</dbReference>
<dbReference type="CDD" id="cd00130">
    <property type="entry name" value="PAS"/>
    <property type="match status" value="3"/>
</dbReference>
<dbReference type="InterPro" id="IPR003594">
    <property type="entry name" value="HATPase_dom"/>
</dbReference>
<keyword evidence="3 6" id="KW-0597">Phosphoprotein</keyword>
<sequence length="1198" mass="133278">MNTASPVGPQDILESERLATLVALKWLDASAPASLESLVRLAARLTDCPVACVNLVDAHRLYALASHGLGQKHATRTGSWCDQTIRGNGLHMTHGQSTDRWKLYAGVPIGLDKLHVATLCVMDDRARALTEAQQQSLQDLARVVQGAFEARLEFRRLRRESARVRGATTAGSDWLWETDADGRLQWLSASLRHHTGLDPIAEMGMSAKDIYSPCTYDHGASWQRYQQARLQRQAFSDALAERDTPRGRMIVSISGAPVFSKDGRFMGYRGASRNVTRQIELEARARQRDALLREAIESFHAGVMISSPDGTILMANHHWLHSVGARNVDELPRWPDLLRRLISEGHYPDAVGRETEFYQWRMALHQENRSQVIRLRERVILSRDHLLRDGNLLHFSTDITQSHAESEALAGQQKALQASEARLKAVLQALPDLWFVVDEQGRYLDAHRQHPMLLRPFDELVGRPFGSALNPDQAAVEQDALHKAHVTGQSQRIEYSVTTRDGVLRHFEGRMSPMPGGQTLFITRDMTDLRALERDIRTLQQVLQADLTLGLVVMDATQSDHTVLYATPGAQALLHVKNGSLMGRPALDCLRPLGPNEAGLQLLAQSMQAGLPCMAMLTARNPDRDDERTLEVRLTPLKNTQSQRTHLVALLHDVTDRQRAAERLRLSEERWKFALEGAGDGVWDWDLGSNRTYFSARCMALLGETEREFRDDPNLLRSCLHPEDLPQIDAAFAEYRQRGHGVLQAECRLKPSADREETWLLVRGKVMARGPDGQASRLVGTLSDITQLKQAERALRDKQAAEQASRAKSEFLSRMSHELRTPLNAVKGFAQLILQMPLKSPLGDSADKVRSHAERIVHSSESLQELVDEVLDLQRIESGSVNLRPDWVGVRPLLDHVAEMLMPMADRFQVKIQVEDTAIKAVHTDGTRLRQILTNLASNAIKYNRPQGRVTLSAKQLDRQNVRFNVEDTGMGMSPDQIDRLFQPFERLGRDTTSIEGSGLGLVIAKSLTEALGGNISIRSELDTGTCIAFTVPHQADQVVPDLPAQDPRTALAGVGATTSPPVAMPACLPLRVLYVEDNRLNAMLFEEALRGHDCLHLEVAEDGQEAMVLAQDFVPQVLVIDAHLPGMTGFDVLHALRKLPALRDVPAYMCSADAMPEDIAKAHQQGFVGYWTKPVDLPAVISTLHALADQLATRGDN</sequence>
<dbReference type="SMART" id="SM00448">
    <property type="entry name" value="REC"/>
    <property type="match status" value="1"/>
</dbReference>
<dbReference type="InterPro" id="IPR013655">
    <property type="entry name" value="PAS_fold_3"/>
</dbReference>
<organism evidence="11 12">
    <name type="scientific">Aquabacterium lacunae</name>
    <dbReference type="NCBI Taxonomy" id="2528630"/>
    <lineage>
        <taxon>Bacteria</taxon>
        <taxon>Pseudomonadati</taxon>
        <taxon>Pseudomonadota</taxon>
        <taxon>Betaproteobacteria</taxon>
        <taxon>Burkholderiales</taxon>
        <taxon>Aquabacterium</taxon>
    </lineage>
</organism>
<feature type="modified residue" description="4-aspartylphosphate" evidence="6">
    <location>
        <position position="1122"/>
    </location>
</feature>
<dbReference type="EC" id="2.7.13.3" evidence="2"/>
<dbReference type="Pfam" id="PF02518">
    <property type="entry name" value="HATPase_c"/>
    <property type="match status" value="1"/>
</dbReference>
<dbReference type="EMBL" id="SIXI01000002">
    <property type="protein sequence ID" value="TBO32405.1"/>
    <property type="molecule type" value="Genomic_DNA"/>
</dbReference>
<feature type="domain" description="Histidine kinase" evidence="7">
    <location>
        <begin position="814"/>
        <end position="1036"/>
    </location>
</feature>
<dbReference type="PROSITE" id="PS50110">
    <property type="entry name" value="RESPONSE_REGULATORY"/>
    <property type="match status" value="1"/>
</dbReference>
<dbReference type="Gene3D" id="1.10.287.130">
    <property type="match status" value="1"/>
</dbReference>
<feature type="domain" description="PAC" evidence="10">
    <location>
        <begin position="743"/>
        <end position="797"/>
    </location>
</feature>
<feature type="domain" description="Response regulatory" evidence="8">
    <location>
        <begin position="1072"/>
        <end position="1189"/>
    </location>
</feature>
<dbReference type="SMART" id="SM00091">
    <property type="entry name" value="PAS"/>
    <property type="match status" value="5"/>
</dbReference>
<evidence type="ECO:0000259" key="10">
    <source>
        <dbReference type="PROSITE" id="PS50113"/>
    </source>
</evidence>
<name>A0A4Q9H3H9_9BURK</name>
<dbReference type="SUPFAM" id="SSF55781">
    <property type="entry name" value="GAF domain-like"/>
    <property type="match status" value="1"/>
</dbReference>
<evidence type="ECO:0000256" key="2">
    <source>
        <dbReference type="ARBA" id="ARBA00012438"/>
    </source>
</evidence>
<keyword evidence="12" id="KW-1185">Reference proteome</keyword>
<dbReference type="InterPro" id="IPR003661">
    <property type="entry name" value="HisK_dim/P_dom"/>
</dbReference>
<dbReference type="Gene3D" id="3.30.450.20">
    <property type="entry name" value="PAS domain"/>
    <property type="match status" value="4"/>
</dbReference>
<protein>
    <recommendedName>
        <fullName evidence="2">histidine kinase</fullName>
        <ecNumber evidence="2">2.7.13.3</ecNumber>
    </recommendedName>
</protein>
<evidence type="ECO:0000259" key="8">
    <source>
        <dbReference type="PROSITE" id="PS50110"/>
    </source>
</evidence>
<evidence type="ECO:0000256" key="4">
    <source>
        <dbReference type="ARBA" id="ARBA00022679"/>
    </source>
</evidence>
<dbReference type="InterPro" id="IPR004358">
    <property type="entry name" value="Sig_transdc_His_kin-like_C"/>
</dbReference>
<comment type="caution">
    <text evidence="11">The sequence shown here is derived from an EMBL/GenBank/DDBJ whole genome shotgun (WGS) entry which is preliminary data.</text>
</comment>
<evidence type="ECO:0000259" key="9">
    <source>
        <dbReference type="PROSITE" id="PS50112"/>
    </source>
</evidence>
<dbReference type="OrthoDB" id="8552871at2"/>
<dbReference type="InterPro" id="IPR001610">
    <property type="entry name" value="PAC"/>
</dbReference>
<evidence type="ECO:0000259" key="7">
    <source>
        <dbReference type="PROSITE" id="PS50109"/>
    </source>
</evidence>
<dbReference type="InterPro" id="IPR036097">
    <property type="entry name" value="HisK_dim/P_sf"/>
</dbReference>
<dbReference type="PROSITE" id="PS50109">
    <property type="entry name" value="HIS_KIN"/>
    <property type="match status" value="1"/>
</dbReference>
<dbReference type="PANTHER" id="PTHR43047">
    <property type="entry name" value="TWO-COMPONENT HISTIDINE PROTEIN KINASE"/>
    <property type="match status" value="1"/>
</dbReference>
<dbReference type="NCBIfam" id="TIGR00229">
    <property type="entry name" value="sensory_box"/>
    <property type="match status" value="2"/>
</dbReference>
<accession>A0A4Q9H3H9</accession>
<comment type="catalytic activity">
    <reaction evidence="1">
        <text>ATP + protein L-histidine = ADP + protein N-phospho-L-histidine.</text>
        <dbReference type="EC" id="2.7.13.3"/>
    </reaction>
</comment>
<dbReference type="PRINTS" id="PR00344">
    <property type="entry name" value="BCTRLSENSOR"/>
</dbReference>
<dbReference type="Gene3D" id="3.40.50.2300">
    <property type="match status" value="1"/>
</dbReference>
<evidence type="ECO:0000256" key="3">
    <source>
        <dbReference type="ARBA" id="ARBA00022553"/>
    </source>
</evidence>
<dbReference type="Pfam" id="PF08447">
    <property type="entry name" value="PAS_3"/>
    <property type="match status" value="1"/>
</dbReference>
<dbReference type="SUPFAM" id="SSF55785">
    <property type="entry name" value="PYP-like sensor domain (PAS domain)"/>
    <property type="match status" value="5"/>
</dbReference>
<dbReference type="AlphaFoldDB" id="A0A4Q9H3H9"/>
<dbReference type="InterPro" id="IPR036890">
    <property type="entry name" value="HATPase_C_sf"/>
</dbReference>
<dbReference type="PANTHER" id="PTHR43047:SF72">
    <property type="entry name" value="OSMOSENSING HISTIDINE PROTEIN KINASE SLN1"/>
    <property type="match status" value="1"/>
</dbReference>
<dbReference type="InterPro" id="IPR035965">
    <property type="entry name" value="PAS-like_dom_sf"/>
</dbReference>
<evidence type="ECO:0000256" key="5">
    <source>
        <dbReference type="ARBA" id="ARBA00022777"/>
    </source>
</evidence>
<gene>
    <name evidence="11" type="ORF">EYS42_04165</name>
</gene>
<dbReference type="Pfam" id="PF00512">
    <property type="entry name" value="HisKA"/>
    <property type="match status" value="1"/>
</dbReference>
<dbReference type="PROSITE" id="PS50113">
    <property type="entry name" value="PAC"/>
    <property type="match status" value="1"/>
</dbReference>
<dbReference type="InterPro" id="IPR000700">
    <property type="entry name" value="PAS-assoc_C"/>
</dbReference>
<keyword evidence="5" id="KW-0418">Kinase</keyword>
<feature type="domain" description="PAS" evidence="9">
    <location>
        <begin position="667"/>
        <end position="739"/>
    </location>
</feature>
<evidence type="ECO:0000256" key="1">
    <source>
        <dbReference type="ARBA" id="ARBA00000085"/>
    </source>
</evidence>
<dbReference type="SMART" id="SM00388">
    <property type="entry name" value="HisKA"/>
    <property type="match status" value="1"/>
</dbReference>
<proteinExistence type="predicted"/>
<dbReference type="SMART" id="SM00387">
    <property type="entry name" value="HATPase_c"/>
    <property type="match status" value="1"/>
</dbReference>
<dbReference type="InterPro" id="IPR013656">
    <property type="entry name" value="PAS_4"/>
</dbReference>
<dbReference type="GO" id="GO:0009927">
    <property type="term" value="F:histidine phosphotransfer kinase activity"/>
    <property type="evidence" value="ECO:0007669"/>
    <property type="project" value="TreeGrafter"/>
</dbReference>
<evidence type="ECO:0000313" key="11">
    <source>
        <dbReference type="EMBL" id="TBO32405.1"/>
    </source>
</evidence>
<dbReference type="SMART" id="SM00086">
    <property type="entry name" value="PAC"/>
    <property type="match status" value="3"/>
</dbReference>
<dbReference type="Proteomes" id="UP000292120">
    <property type="component" value="Unassembled WGS sequence"/>
</dbReference>
<dbReference type="CDD" id="cd00082">
    <property type="entry name" value="HisKA"/>
    <property type="match status" value="1"/>
</dbReference>
<dbReference type="InterPro" id="IPR001789">
    <property type="entry name" value="Sig_transdc_resp-reg_receiver"/>
</dbReference>
<dbReference type="InterPro" id="IPR011006">
    <property type="entry name" value="CheY-like_superfamily"/>
</dbReference>
<dbReference type="InterPro" id="IPR005467">
    <property type="entry name" value="His_kinase_dom"/>
</dbReference>
<dbReference type="PROSITE" id="PS50112">
    <property type="entry name" value="PAS"/>
    <property type="match status" value="1"/>
</dbReference>
<keyword evidence="4" id="KW-0808">Transferase</keyword>
<evidence type="ECO:0000256" key="6">
    <source>
        <dbReference type="PROSITE-ProRule" id="PRU00169"/>
    </source>
</evidence>
<evidence type="ECO:0000313" key="12">
    <source>
        <dbReference type="Proteomes" id="UP000292120"/>
    </source>
</evidence>
<dbReference type="Pfam" id="PF08448">
    <property type="entry name" value="PAS_4"/>
    <property type="match status" value="3"/>
</dbReference>
<dbReference type="RefSeq" id="WP_130966619.1">
    <property type="nucleotide sequence ID" value="NZ_SIXI01000002.1"/>
</dbReference>
<dbReference type="GO" id="GO:0005886">
    <property type="term" value="C:plasma membrane"/>
    <property type="evidence" value="ECO:0007669"/>
    <property type="project" value="TreeGrafter"/>
</dbReference>
<dbReference type="SUPFAM" id="SSF55874">
    <property type="entry name" value="ATPase domain of HSP90 chaperone/DNA topoisomerase II/histidine kinase"/>
    <property type="match status" value="1"/>
</dbReference>
<dbReference type="SUPFAM" id="SSF52172">
    <property type="entry name" value="CheY-like"/>
    <property type="match status" value="1"/>
</dbReference>
<dbReference type="GO" id="GO:0000155">
    <property type="term" value="F:phosphorelay sensor kinase activity"/>
    <property type="evidence" value="ECO:0007669"/>
    <property type="project" value="InterPro"/>
</dbReference>
<dbReference type="Pfam" id="PF00072">
    <property type="entry name" value="Response_reg"/>
    <property type="match status" value="1"/>
</dbReference>
<dbReference type="SUPFAM" id="SSF47384">
    <property type="entry name" value="Homodimeric domain of signal transducing histidine kinase"/>
    <property type="match status" value="1"/>
</dbReference>
<reference evidence="11 12" key="1">
    <citation type="submission" date="2019-02" db="EMBL/GenBank/DDBJ databases">
        <title>Aquabacterium sp. strain KMB7.</title>
        <authorList>
            <person name="Chen W.-M."/>
        </authorList>
    </citation>
    <scope>NUCLEOTIDE SEQUENCE [LARGE SCALE GENOMIC DNA]</scope>
    <source>
        <strain evidence="11 12">KMB7</strain>
    </source>
</reference>